<name>A0A419PSK8_CLOSI</name>
<reference evidence="1 2" key="2">
    <citation type="journal article" date="2021" name="Genomics">
        <title>High-quality reference genome for Clonorchis sinensis.</title>
        <authorList>
            <person name="Young N.D."/>
            <person name="Stroehlein A.J."/>
            <person name="Kinkar L."/>
            <person name="Wang T."/>
            <person name="Sohn W.M."/>
            <person name="Chang B.C.H."/>
            <person name="Kaur P."/>
            <person name="Weisz D."/>
            <person name="Dudchenko O."/>
            <person name="Aiden E.L."/>
            <person name="Korhonen P.K."/>
            <person name="Gasser R.B."/>
        </authorList>
    </citation>
    <scope>NUCLEOTIDE SEQUENCE [LARGE SCALE GENOMIC DNA]</scope>
    <source>
        <strain evidence="1">Cs-k2</strain>
    </source>
</reference>
<dbReference type="Proteomes" id="UP000286415">
    <property type="component" value="Unassembled WGS sequence"/>
</dbReference>
<dbReference type="AlphaFoldDB" id="A0A419PSK8"/>
<evidence type="ECO:0000313" key="2">
    <source>
        <dbReference type="Proteomes" id="UP000286415"/>
    </source>
</evidence>
<accession>A0A419PSK8</accession>
<evidence type="ECO:0000313" key="1">
    <source>
        <dbReference type="EMBL" id="KAG5453120.1"/>
    </source>
</evidence>
<gene>
    <name evidence="1" type="ORF">CSKR_104170</name>
</gene>
<dbReference type="InParanoid" id="A0A419PSK8"/>
<proteinExistence type="predicted"/>
<sequence length="71" mass="7970">MDEFRCEITSLFTPRYLAGNANALPLRRNKSPHDPTANLEDQETVFVRPLALEQPDMRDCASDARAPPSIV</sequence>
<comment type="caution">
    <text evidence="1">The sequence shown here is derived from an EMBL/GenBank/DDBJ whole genome shotgun (WGS) entry which is preliminary data.</text>
</comment>
<protein>
    <submittedName>
        <fullName evidence="1">Uncharacterized protein</fullName>
    </submittedName>
</protein>
<dbReference type="OrthoDB" id="10421918at2759"/>
<dbReference type="EMBL" id="NIRI02000013">
    <property type="protein sequence ID" value="KAG5453120.1"/>
    <property type="molecule type" value="Genomic_DNA"/>
</dbReference>
<organism evidence="1 2">
    <name type="scientific">Clonorchis sinensis</name>
    <name type="common">Chinese liver fluke</name>
    <dbReference type="NCBI Taxonomy" id="79923"/>
    <lineage>
        <taxon>Eukaryota</taxon>
        <taxon>Metazoa</taxon>
        <taxon>Spiralia</taxon>
        <taxon>Lophotrochozoa</taxon>
        <taxon>Platyhelminthes</taxon>
        <taxon>Trematoda</taxon>
        <taxon>Digenea</taxon>
        <taxon>Opisthorchiida</taxon>
        <taxon>Opisthorchiata</taxon>
        <taxon>Opisthorchiidae</taxon>
        <taxon>Clonorchis</taxon>
    </lineage>
</organism>
<reference evidence="1 2" key="1">
    <citation type="journal article" date="2018" name="Biotechnol. Adv.">
        <title>Improved genomic resources and new bioinformatic workflow for the carcinogenic parasite Clonorchis sinensis: Biotechnological implications.</title>
        <authorList>
            <person name="Wang D."/>
            <person name="Korhonen P.K."/>
            <person name="Gasser R.B."/>
            <person name="Young N.D."/>
        </authorList>
    </citation>
    <scope>NUCLEOTIDE SEQUENCE [LARGE SCALE GENOMIC DNA]</scope>
    <source>
        <strain evidence="1">Cs-k2</strain>
    </source>
</reference>
<keyword evidence="2" id="KW-1185">Reference proteome</keyword>